<organism evidence="1 2">
    <name type="scientific">Parathielavia hyrcaniae</name>
    <dbReference type="NCBI Taxonomy" id="113614"/>
    <lineage>
        <taxon>Eukaryota</taxon>
        <taxon>Fungi</taxon>
        <taxon>Dikarya</taxon>
        <taxon>Ascomycota</taxon>
        <taxon>Pezizomycotina</taxon>
        <taxon>Sordariomycetes</taxon>
        <taxon>Sordariomycetidae</taxon>
        <taxon>Sordariales</taxon>
        <taxon>Chaetomiaceae</taxon>
        <taxon>Parathielavia</taxon>
    </lineage>
</organism>
<name>A0AAN6SX75_9PEZI</name>
<sequence length="57" mass="6001">MAPKRLGGSRRSYNPITGAYSAFVESENAPIIRSVTAFGVAVAFLASGWAEAILCPQ</sequence>
<evidence type="ECO:0000313" key="2">
    <source>
        <dbReference type="Proteomes" id="UP001305647"/>
    </source>
</evidence>
<comment type="caution">
    <text evidence="1">The sequence shown here is derived from an EMBL/GenBank/DDBJ whole genome shotgun (WGS) entry which is preliminary data.</text>
</comment>
<dbReference type="EMBL" id="MU863719">
    <property type="protein sequence ID" value="KAK4096341.1"/>
    <property type="molecule type" value="Genomic_DNA"/>
</dbReference>
<proteinExistence type="predicted"/>
<evidence type="ECO:0000313" key="1">
    <source>
        <dbReference type="EMBL" id="KAK4096341.1"/>
    </source>
</evidence>
<keyword evidence="2" id="KW-1185">Reference proteome</keyword>
<reference evidence="1" key="2">
    <citation type="submission" date="2023-05" db="EMBL/GenBank/DDBJ databases">
        <authorList>
            <consortium name="Lawrence Berkeley National Laboratory"/>
            <person name="Steindorff A."/>
            <person name="Hensen N."/>
            <person name="Bonometti L."/>
            <person name="Westerberg I."/>
            <person name="Brannstrom I.O."/>
            <person name="Guillou S."/>
            <person name="Cros-Aarteil S."/>
            <person name="Calhoun S."/>
            <person name="Haridas S."/>
            <person name="Kuo A."/>
            <person name="Mondo S."/>
            <person name="Pangilinan J."/>
            <person name="Riley R."/>
            <person name="Labutti K."/>
            <person name="Andreopoulos B."/>
            <person name="Lipzen A."/>
            <person name="Chen C."/>
            <person name="Yanf M."/>
            <person name="Daum C."/>
            <person name="Ng V."/>
            <person name="Clum A."/>
            <person name="Ohm R."/>
            <person name="Martin F."/>
            <person name="Silar P."/>
            <person name="Natvig D."/>
            <person name="Lalanne C."/>
            <person name="Gautier V."/>
            <person name="Ament-Velasquez S.L."/>
            <person name="Kruys A."/>
            <person name="Hutchinson M.I."/>
            <person name="Powell A.J."/>
            <person name="Barry K."/>
            <person name="Miller A.N."/>
            <person name="Grigoriev I.V."/>
            <person name="Debuchy R."/>
            <person name="Gladieux P."/>
            <person name="Thoren M.H."/>
            <person name="Johannesson H."/>
        </authorList>
    </citation>
    <scope>NUCLEOTIDE SEQUENCE</scope>
    <source>
        <strain evidence="1">CBS 757.83</strain>
    </source>
</reference>
<accession>A0AAN6SX75</accession>
<protein>
    <recommendedName>
        <fullName evidence="3">TOM core complex subunit Tom6</fullName>
    </recommendedName>
</protein>
<reference evidence="1" key="1">
    <citation type="journal article" date="2023" name="Mol. Phylogenet. Evol.">
        <title>Genome-scale phylogeny and comparative genomics of the fungal order Sordariales.</title>
        <authorList>
            <person name="Hensen N."/>
            <person name="Bonometti L."/>
            <person name="Westerberg I."/>
            <person name="Brannstrom I.O."/>
            <person name="Guillou S."/>
            <person name="Cros-Aarteil S."/>
            <person name="Calhoun S."/>
            <person name="Haridas S."/>
            <person name="Kuo A."/>
            <person name="Mondo S."/>
            <person name="Pangilinan J."/>
            <person name="Riley R."/>
            <person name="LaButti K."/>
            <person name="Andreopoulos B."/>
            <person name="Lipzen A."/>
            <person name="Chen C."/>
            <person name="Yan M."/>
            <person name="Daum C."/>
            <person name="Ng V."/>
            <person name="Clum A."/>
            <person name="Steindorff A."/>
            <person name="Ohm R.A."/>
            <person name="Martin F."/>
            <person name="Silar P."/>
            <person name="Natvig D.O."/>
            <person name="Lalanne C."/>
            <person name="Gautier V."/>
            <person name="Ament-Velasquez S.L."/>
            <person name="Kruys A."/>
            <person name="Hutchinson M.I."/>
            <person name="Powell A.J."/>
            <person name="Barry K."/>
            <person name="Miller A.N."/>
            <person name="Grigoriev I.V."/>
            <person name="Debuchy R."/>
            <person name="Gladieux P."/>
            <person name="Hiltunen Thoren M."/>
            <person name="Johannesson H."/>
        </authorList>
    </citation>
    <scope>NUCLEOTIDE SEQUENCE</scope>
    <source>
        <strain evidence="1">CBS 757.83</strain>
    </source>
</reference>
<dbReference type="AlphaFoldDB" id="A0AAN6SX75"/>
<dbReference type="Proteomes" id="UP001305647">
    <property type="component" value="Unassembled WGS sequence"/>
</dbReference>
<evidence type="ECO:0008006" key="3">
    <source>
        <dbReference type="Google" id="ProtNLM"/>
    </source>
</evidence>
<gene>
    <name evidence="1" type="ORF">N658DRAFT_511286</name>
</gene>